<feature type="domain" description="Phorbol-ester/DAG-type" evidence="3">
    <location>
        <begin position="16"/>
        <end position="71"/>
    </location>
</feature>
<dbReference type="SUPFAM" id="SSF57889">
    <property type="entry name" value="Cysteine-rich domain"/>
    <property type="match status" value="1"/>
</dbReference>
<dbReference type="OMA" id="KGHEFLP"/>
<keyword evidence="5" id="KW-1185">Reference proteome</keyword>
<dbReference type="PROSITE" id="PS50081">
    <property type="entry name" value="ZF_DAG_PE_2"/>
    <property type="match status" value="1"/>
</dbReference>
<dbReference type="Pfam" id="PF00130">
    <property type="entry name" value="C1_1"/>
    <property type="match status" value="1"/>
</dbReference>
<reference evidence="4" key="2">
    <citation type="submission" date="2025-09" db="UniProtKB">
        <authorList>
            <consortium name="Ensembl"/>
        </authorList>
    </citation>
    <scope>IDENTIFICATION</scope>
</reference>
<keyword evidence="1" id="KW-0479">Metal-binding</keyword>
<dbReference type="Gene3D" id="3.30.60.20">
    <property type="match status" value="1"/>
</dbReference>
<accession>A0A672PUV9</accession>
<dbReference type="Ensembl" id="ENSSGRT00000069250.1">
    <property type="protein sequence ID" value="ENSSGRP00000064947.1"/>
    <property type="gene ID" value="ENSSGRG00000033457.1"/>
</dbReference>
<dbReference type="InterPro" id="IPR046349">
    <property type="entry name" value="C1-like_sf"/>
</dbReference>
<name>A0A672PUV9_SINGR</name>
<dbReference type="GO" id="GO:0046872">
    <property type="term" value="F:metal ion binding"/>
    <property type="evidence" value="ECO:0007669"/>
    <property type="project" value="UniProtKB-KW"/>
</dbReference>
<dbReference type="Proteomes" id="UP000472262">
    <property type="component" value="Unassembled WGS sequence"/>
</dbReference>
<proteinExistence type="predicted"/>
<reference evidence="4" key="1">
    <citation type="submission" date="2025-08" db="UniProtKB">
        <authorList>
            <consortium name="Ensembl"/>
        </authorList>
    </citation>
    <scope>IDENTIFICATION</scope>
</reference>
<evidence type="ECO:0000256" key="1">
    <source>
        <dbReference type="ARBA" id="ARBA00022723"/>
    </source>
</evidence>
<dbReference type="FunFam" id="3.30.60.20:FF:000036">
    <property type="entry name" value="Rho-associated protein kinase 1"/>
    <property type="match status" value="1"/>
</dbReference>
<organism evidence="4 5">
    <name type="scientific">Sinocyclocheilus grahami</name>
    <name type="common">Dianchi golden-line fish</name>
    <name type="synonym">Barbus grahami</name>
    <dbReference type="NCBI Taxonomy" id="75366"/>
    <lineage>
        <taxon>Eukaryota</taxon>
        <taxon>Metazoa</taxon>
        <taxon>Chordata</taxon>
        <taxon>Craniata</taxon>
        <taxon>Vertebrata</taxon>
        <taxon>Euteleostomi</taxon>
        <taxon>Actinopterygii</taxon>
        <taxon>Neopterygii</taxon>
        <taxon>Teleostei</taxon>
        <taxon>Ostariophysi</taxon>
        <taxon>Cypriniformes</taxon>
        <taxon>Cyprinidae</taxon>
        <taxon>Cyprininae</taxon>
        <taxon>Sinocyclocheilus</taxon>
    </lineage>
</organism>
<evidence type="ECO:0000256" key="2">
    <source>
        <dbReference type="ARBA" id="ARBA00022833"/>
    </source>
</evidence>
<dbReference type="InterPro" id="IPR002219">
    <property type="entry name" value="PKC_DAG/PE"/>
</dbReference>
<evidence type="ECO:0000259" key="3">
    <source>
        <dbReference type="PROSITE" id="PS50081"/>
    </source>
</evidence>
<dbReference type="InParanoid" id="A0A672PUV9"/>
<evidence type="ECO:0000313" key="4">
    <source>
        <dbReference type="Ensembl" id="ENSSGRP00000064947.1"/>
    </source>
</evidence>
<evidence type="ECO:0000313" key="5">
    <source>
        <dbReference type="Proteomes" id="UP000472262"/>
    </source>
</evidence>
<protein>
    <recommendedName>
        <fullName evidence="3">Phorbol-ester/DAG-type domain-containing protein</fullName>
    </recommendedName>
</protein>
<dbReference type="SMART" id="SM00109">
    <property type="entry name" value="C1"/>
    <property type="match status" value="1"/>
</dbReference>
<sequence length="104" mass="11833">MQKPCAEKSGFIYHKGHEFIPLFYHFPANCEACTKPLWNMFKPPLALECQICQIKCHKEHMDKKEESLRPCAPDPFNPQFSTGGSVPKPPNPPTLAAFRLFAVM</sequence>
<keyword evidence="2" id="KW-0862">Zinc</keyword>
<dbReference type="AlphaFoldDB" id="A0A672PUV9"/>